<keyword evidence="1" id="KW-0472">Membrane</keyword>
<proteinExistence type="predicted"/>
<gene>
    <name evidence="2" type="ORF">C8D86_11418</name>
</gene>
<feature type="transmembrane region" description="Helical" evidence="1">
    <location>
        <begin position="12"/>
        <end position="34"/>
    </location>
</feature>
<feature type="transmembrane region" description="Helical" evidence="1">
    <location>
        <begin position="46"/>
        <end position="75"/>
    </location>
</feature>
<accession>A0A370GHA7</accession>
<evidence type="ECO:0000256" key="1">
    <source>
        <dbReference type="SAM" id="Phobius"/>
    </source>
</evidence>
<reference evidence="2 3" key="1">
    <citation type="submission" date="2018-07" db="EMBL/GenBank/DDBJ databases">
        <title>Genomic Encyclopedia of Type Strains, Phase IV (KMG-IV): sequencing the most valuable type-strain genomes for metagenomic binning, comparative biology and taxonomic classification.</title>
        <authorList>
            <person name="Goeker M."/>
        </authorList>
    </citation>
    <scope>NUCLEOTIDE SEQUENCE [LARGE SCALE GENOMIC DNA]</scope>
    <source>
        <strain evidence="2 3">DSM 16500</strain>
    </source>
</reference>
<keyword evidence="1" id="KW-0812">Transmembrane</keyword>
<dbReference type="EMBL" id="QQAX01000014">
    <property type="protein sequence ID" value="RDI42549.1"/>
    <property type="molecule type" value="Genomic_DNA"/>
</dbReference>
<keyword evidence="1" id="KW-1133">Transmembrane helix</keyword>
<sequence>MTAKKKSFFTATVIKLLFFLPTLFGFVGNFFALVEIEARLAGRNLVTLLVLYLMLGSLLTSLWLCLLGLLFLYLITVQSSWALGLMIILVLNLLFLIIIGLIMIRLKNNLLFPETRNLLRHLRNQ</sequence>
<keyword evidence="3" id="KW-1185">Reference proteome</keyword>
<dbReference type="RefSeq" id="WP_114834615.1">
    <property type="nucleotide sequence ID" value="NZ_LR699115.1"/>
</dbReference>
<dbReference type="AlphaFoldDB" id="A0A370GHA7"/>
<name>A0A370GHA7_9COXI</name>
<organism evidence="2 3">
    <name type="scientific">Aquicella lusitana</name>
    <dbReference type="NCBI Taxonomy" id="254246"/>
    <lineage>
        <taxon>Bacteria</taxon>
        <taxon>Pseudomonadati</taxon>
        <taxon>Pseudomonadota</taxon>
        <taxon>Gammaproteobacteria</taxon>
        <taxon>Legionellales</taxon>
        <taxon>Coxiellaceae</taxon>
        <taxon>Aquicella</taxon>
    </lineage>
</organism>
<comment type="caution">
    <text evidence="2">The sequence shown here is derived from an EMBL/GenBank/DDBJ whole genome shotgun (WGS) entry which is preliminary data.</text>
</comment>
<protein>
    <submittedName>
        <fullName evidence="2">Uncharacterized protein</fullName>
    </submittedName>
</protein>
<evidence type="ECO:0000313" key="2">
    <source>
        <dbReference type="EMBL" id="RDI42549.1"/>
    </source>
</evidence>
<dbReference type="Proteomes" id="UP000254720">
    <property type="component" value="Unassembled WGS sequence"/>
</dbReference>
<evidence type="ECO:0000313" key="3">
    <source>
        <dbReference type="Proteomes" id="UP000254720"/>
    </source>
</evidence>
<feature type="transmembrane region" description="Helical" evidence="1">
    <location>
        <begin position="81"/>
        <end position="104"/>
    </location>
</feature>